<dbReference type="Proteomes" id="UP001610432">
    <property type="component" value="Unassembled WGS sequence"/>
</dbReference>
<evidence type="ECO:0000256" key="1">
    <source>
        <dbReference type="SAM" id="Phobius"/>
    </source>
</evidence>
<protein>
    <submittedName>
        <fullName evidence="2">Uncharacterized protein</fullName>
    </submittedName>
</protein>
<evidence type="ECO:0000313" key="2">
    <source>
        <dbReference type="EMBL" id="KAL2862627.1"/>
    </source>
</evidence>
<feature type="transmembrane region" description="Helical" evidence="1">
    <location>
        <begin position="6"/>
        <end position="30"/>
    </location>
</feature>
<dbReference type="EMBL" id="JBFXLQ010000064">
    <property type="protein sequence ID" value="KAL2862627.1"/>
    <property type="molecule type" value="Genomic_DNA"/>
</dbReference>
<comment type="caution">
    <text evidence="2">The sequence shown here is derived from an EMBL/GenBank/DDBJ whole genome shotgun (WGS) entry which is preliminary data.</text>
</comment>
<reference evidence="2 3" key="1">
    <citation type="submission" date="2024-07" db="EMBL/GenBank/DDBJ databases">
        <title>Section-level genome sequencing and comparative genomics of Aspergillus sections Usti and Cavernicolus.</title>
        <authorList>
            <consortium name="Lawrence Berkeley National Laboratory"/>
            <person name="Nybo J.L."/>
            <person name="Vesth T.C."/>
            <person name="Theobald S."/>
            <person name="Frisvad J.C."/>
            <person name="Larsen T.O."/>
            <person name="Kjaerboelling I."/>
            <person name="Rothschild-Mancinelli K."/>
            <person name="Lyhne E.K."/>
            <person name="Kogle M.E."/>
            <person name="Barry K."/>
            <person name="Clum A."/>
            <person name="Na H."/>
            <person name="Ledsgaard L."/>
            <person name="Lin J."/>
            <person name="Lipzen A."/>
            <person name="Kuo A."/>
            <person name="Riley R."/>
            <person name="Mondo S."/>
            <person name="Labutti K."/>
            <person name="Haridas S."/>
            <person name="Pangalinan J."/>
            <person name="Salamov A.A."/>
            <person name="Simmons B.A."/>
            <person name="Magnuson J.K."/>
            <person name="Chen J."/>
            <person name="Drula E."/>
            <person name="Henrissat B."/>
            <person name="Wiebenga A."/>
            <person name="Lubbers R.J."/>
            <person name="Gomes A.C."/>
            <person name="Macurrencykelacurrency M.R."/>
            <person name="Stajich J."/>
            <person name="Grigoriev I.V."/>
            <person name="Mortensen U.H."/>
            <person name="De Vries R.P."/>
            <person name="Baker S.E."/>
            <person name="Andersen M.R."/>
        </authorList>
    </citation>
    <scope>NUCLEOTIDE SEQUENCE [LARGE SCALE GENOMIC DNA]</scope>
    <source>
        <strain evidence="2 3">CBS 449.75</strain>
    </source>
</reference>
<keyword evidence="1" id="KW-1133">Transmembrane helix</keyword>
<dbReference type="GeneID" id="98145394"/>
<keyword evidence="1" id="KW-0812">Transmembrane</keyword>
<dbReference type="RefSeq" id="XP_070881606.1">
    <property type="nucleotide sequence ID" value="XM_071030322.1"/>
</dbReference>
<sequence length="101" mass="11460">MPLSTEATIALVGLLITGTPSLLLLVWNYLRQRSHRRTMSPRSPDTSSLLSDLVPLEPMPSLVTPRRCEELQRFPETGQYTRRARTDLYLSQVSISVDQMC</sequence>
<gene>
    <name evidence="2" type="ORF">BJX67DRAFT_365905</name>
</gene>
<keyword evidence="3" id="KW-1185">Reference proteome</keyword>
<proteinExistence type="predicted"/>
<name>A0ABR4LDL5_9EURO</name>
<keyword evidence="1" id="KW-0472">Membrane</keyword>
<organism evidence="2 3">
    <name type="scientific">Aspergillus lucknowensis</name>
    <dbReference type="NCBI Taxonomy" id="176173"/>
    <lineage>
        <taxon>Eukaryota</taxon>
        <taxon>Fungi</taxon>
        <taxon>Dikarya</taxon>
        <taxon>Ascomycota</taxon>
        <taxon>Pezizomycotina</taxon>
        <taxon>Eurotiomycetes</taxon>
        <taxon>Eurotiomycetidae</taxon>
        <taxon>Eurotiales</taxon>
        <taxon>Aspergillaceae</taxon>
        <taxon>Aspergillus</taxon>
        <taxon>Aspergillus subgen. Nidulantes</taxon>
    </lineage>
</organism>
<accession>A0ABR4LDL5</accession>
<evidence type="ECO:0000313" key="3">
    <source>
        <dbReference type="Proteomes" id="UP001610432"/>
    </source>
</evidence>